<organism evidence="14 15">
    <name type="scientific">Gloeothece citriformis (strain PCC 7424)</name>
    <name type="common">Cyanothece sp. (strain PCC 7424)</name>
    <dbReference type="NCBI Taxonomy" id="65393"/>
    <lineage>
        <taxon>Bacteria</taxon>
        <taxon>Bacillati</taxon>
        <taxon>Cyanobacteriota</taxon>
        <taxon>Cyanophyceae</taxon>
        <taxon>Oscillatoriophycideae</taxon>
        <taxon>Chroococcales</taxon>
        <taxon>Aphanothecaceae</taxon>
        <taxon>Gloeothece</taxon>
        <taxon>Gloeothece citriformis</taxon>
    </lineage>
</organism>
<dbReference type="GO" id="GO:0005886">
    <property type="term" value="C:plasma membrane"/>
    <property type="evidence" value="ECO:0007669"/>
    <property type="project" value="UniProtKB-SubCell"/>
</dbReference>
<dbReference type="SUPFAM" id="SSF47384">
    <property type="entry name" value="Homodimeric domain of signal transducing histidine kinase"/>
    <property type="match status" value="1"/>
</dbReference>
<keyword evidence="12" id="KW-0812">Transmembrane</keyword>
<dbReference type="GO" id="GO:0000155">
    <property type="term" value="F:phosphorelay sensor kinase activity"/>
    <property type="evidence" value="ECO:0007669"/>
    <property type="project" value="InterPro"/>
</dbReference>
<dbReference type="InterPro" id="IPR003661">
    <property type="entry name" value="HisK_dim/P_dom"/>
</dbReference>
<evidence type="ECO:0000259" key="13">
    <source>
        <dbReference type="PROSITE" id="PS50109"/>
    </source>
</evidence>
<keyword evidence="11 12" id="KW-0472">Membrane</keyword>
<dbReference type="RefSeq" id="WP_015957064.1">
    <property type="nucleotide sequence ID" value="NC_011729.1"/>
</dbReference>
<dbReference type="EMBL" id="CP001291">
    <property type="protein sequence ID" value="ACK73484.1"/>
    <property type="molecule type" value="Genomic_DNA"/>
</dbReference>
<dbReference type="eggNOG" id="COG2202">
    <property type="taxonomic scope" value="Bacteria"/>
</dbReference>
<dbReference type="HOGENOM" id="CLU_000445_114_71_3"/>
<dbReference type="Gene3D" id="3.30.565.10">
    <property type="entry name" value="Histidine kinase-like ATPase, C-terminal domain"/>
    <property type="match status" value="1"/>
</dbReference>
<accession>B7KGZ7</accession>
<dbReference type="GO" id="GO:0000156">
    <property type="term" value="F:phosphorelay response regulator activity"/>
    <property type="evidence" value="ECO:0007669"/>
    <property type="project" value="TreeGrafter"/>
</dbReference>
<protein>
    <recommendedName>
        <fullName evidence="3">histidine kinase</fullName>
        <ecNumber evidence="3">2.7.13.3</ecNumber>
    </recommendedName>
</protein>
<name>B7KGZ7_GLOC7</name>
<dbReference type="SUPFAM" id="SSF55874">
    <property type="entry name" value="ATPase domain of HSP90 chaperone/DNA topoisomerase II/histidine kinase"/>
    <property type="match status" value="1"/>
</dbReference>
<dbReference type="InterPro" id="IPR036097">
    <property type="entry name" value="HisK_dim/P_sf"/>
</dbReference>
<dbReference type="PANTHER" id="PTHR42878:SF15">
    <property type="entry name" value="BACTERIOPHYTOCHROME"/>
    <property type="match status" value="1"/>
</dbReference>
<sequence length="431" mass="49611">MTLLIDSSPYQPIYALWSNNFYLFNGGLLVIILALFNLVFKIHNLKKINQQLLQQIDQSKETEARLKLVFEHSSDDLLLMILDHPIDWNNSIDKEKTLDYVFAHQKVMNINHSSLQQYGATLEEFLGLTPNELFAHDLEQGRKLWRNLFDAGKLHQKTHERKLDGTPILIEGNYICFYDEQGRIKGHLRINPNSNLLKTLENKAIQIDKLYQEIDTFFYSVSHDLRAPLRHINGFLNALRKELNQLNNVELSKVNHYLEIIDESSQKMSQLIDGLLTLSRLERRELILNTVSLRPLVATAINLVTFSRTRENLDFKIGNLPKVKGDSILLQQVFVNLIDNAVKFSENRSPAIIEIDSTADNTIFVKDNGIGFSMEYADKLFGAFQRLHPEKNFPGTGIGLSIVQRIIHRHGGKIWVESEPEKGATFYFKLN</sequence>
<evidence type="ECO:0000256" key="5">
    <source>
        <dbReference type="ARBA" id="ARBA00022553"/>
    </source>
</evidence>
<gene>
    <name evidence="14" type="ordered locus">PCC7424_5134</name>
</gene>
<dbReference type="FunFam" id="3.30.565.10:FF:000023">
    <property type="entry name" value="PAS domain-containing sensor histidine kinase"/>
    <property type="match status" value="1"/>
</dbReference>
<evidence type="ECO:0000256" key="1">
    <source>
        <dbReference type="ARBA" id="ARBA00000085"/>
    </source>
</evidence>
<evidence type="ECO:0000256" key="4">
    <source>
        <dbReference type="ARBA" id="ARBA00022475"/>
    </source>
</evidence>
<keyword evidence="6" id="KW-0808">Transferase</keyword>
<dbReference type="InterPro" id="IPR003594">
    <property type="entry name" value="HATPase_dom"/>
</dbReference>
<dbReference type="SMART" id="SM00388">
    <property type="entry name" value="HisKA"/>
    <property type="match status" value="1"/>
</dbReference>
<reference evidence="15" key="1">
    <citation type="journal article" date="2011" name="MBio">
        <title>Novel metabolic attributes of the genus Cyanothece, comprising a group of unicellular nitrogen-fixing Cyanobacteria.</title>
        <authorList>
            <person name="Bandyopadhyay A."/>
            <person name="Elvitigala T."/>
            <person name="Welsh E."/>
            <person name="Stockel J."/>
            <person name="Liberton M."/>
            <person name="Min H."/>
            <person name="Sherman L.A."/>
            <person name="Pakrasi H.B."/>
        </authorList>
    </citation>
    <scope>NUCLEOTIDE SEQUENCE [LARGE SCALE GENOMIC DNA]</scope>
    <source>
        <strain evidence="15">PCC 7424</strain>
    </source>
</reference>
<dbReference type="Pfam" id="PF02518">
    <property type="entry name" value="HATPase_c"/>
    <property type="match status" value="1"/>
</dbReference>
<evidence type="ECO:0000256" key="7">
    <source>
        <dbReference type="ARBA" id="ARBA00022741"/>
    </source>
</evidence>
<dbReference type="PROSITE" id="PS50109">
    <property type="entry name" value="HIS_KIN"/>
    <property type="match status" value="1"/>
</dbReference>
<dbReference type="Pfam" id="PF00512">
    <property type="entry name" value="HisKA"/>
    <property type="match status" value="1"/>
</dbReference>
<evidence type="ECO:0000256" key="9">
    <source>
        <dbReference type="ARBA" id="ARBA00022840"/>
    </source>
</evidence>
<evidence type="ECO:0000256" key="3">
    <source>
        <dbReference type="ARBA" id="ARBA00012438"/>
    </source>
</evidence>
<evidence type="ECO:0000313" key="15">
    <source>
        <dbReference type="Proteomes" id="UP000002384"/>
    </source>
</evidence>
<dbReference type="EC" id="2.7.13.3" evidence="3"/>
<feature type="domain" description="Histidine kinase" evidence="13">
    <location>
        <begin position="220"/>
        <end position="431"/>
    </location>
</feature>
<comment type="catalytic activity">
    <reaction evidence="1">
        <text>ATP + protein L-histidine = ADP + protein N-phospho-L-histidine.</text>
        <dbReference type="EC" id="2.7.13.3"/>
    </reaction>
</comment>
<dbReference type="PRINTS" id="PR00344">
    <property type="entry name" value="BCTRLSENSOR"/>
</dbReference>
<keyword evidence="8 14" id="KW-0418">Kinase</keyword>
<dbReference type="KEGG" id="cyc:PCC7424_5134"/>
<keyword evidence="10" id="KW-0902">Two-component regulatory system</keyword>
<dbReference type="CDD" id="cd00082">
    <property type="entry name" value="HisKA"/>
    <property type="match status" value="1"/>
</dbReference>
<keyword evidence="15" id="KW-1185">Reference proteome</keyword>
<dbReference type="GO" id="GO:0005524">
    <property type="term" value="F:ATP binding"/>
    <property type="evidence" value="ECO:0007669"/>
    <property type="project" value="UniProtKB-KW"/>
</dbReference>
<dbReference type="PANTHER" id="PTHR42878">
    <property type="entry name" value="TWO-COMPONENT HISTIDINE KINASE"/>
    <property type="match status" value="1"/>
</dbReference>
<comment type="subcellular location">
    <subcellularLocation>
        <location evidence="2">Cell membrane</location>
    </subcellularLocation>
</comment>
<evidence type="ECO:0000313" key="14">
    <source>
        <dbReference type="EMBL" id="ACK73484.1"/>
    </source>
</evidence>
<dbReference type="Proteomes" id="UP000002384">
    <property type="component" value="Chromosome"/>
</dbReference>
<dbReference type="InterPro" id="IPR050351">
    <property type="entry name" value="BphY/WalK/GraS-like"/>
</dbReference>
<dbReference type="AlphaFoldDB" id="B7KGZ7"/>
<evidence type="ECO:0000256" key="8">
    <source>
        <dbReference type="ARBA" id="ARBA00022777"/>
    </source>
</evidence>
<dbReference type="SMART" id="SM00387">
    <property type="entry name" value="HATPase_c"/>
    <property type="match status" value="1"/>
</dbReference>
<dbReference type="InterPro" id="IPR004358">
    <property type="entry name" value="Sig_transdc_His_kin-like_C"/>
</dbReference>
<dbReference type="eggNOG" id="COG4251">
    <property type="taxonomic scope" value="Bacteria"/>
</dbReference>
<evidence type="ECO:0000256" key="10">
    <source>
        <dbReference type="ARBA" id="ARBA00023012"/>
    </source>
</evidence>
<dbReference type="Gene3D" id="3.30.450.20">
    <property type="entry name" value="PAS domain"/>
    <property type="match status" value="1"/>
</dbReference>
<dbReference type="OrthoDB" id="9808408at2"/>
<dbReference type="SUPFAM" id="SSF55785">
    <property type="entry name" value="PYP-like sensor domain (PAS domain)"/>
    <property type="match status" value="1"/>
</dbReference>
<evidence type="ECO:0000256" key="6">
    <source>
        <dbReference type="ARBA" id="ARBA00022679"/>
    </source>
</evidence>
<keyword evidence="4" id="KW-1003">Cell membrane</keyword>
<dbReference type="InterPro" id="IPR035965">
    <property type="entry name" value="PAS-like_dom_sf"/>
</dbReference>
<evidence type="ECO:0000256" key="12">
    <source>
        <dbReference type="SAM" id="Phobius"/>
    </source>
</evidence>
<keyword evidence="12" id="KW-1133">Transmembrane helix</keyword>
<keyword evidence="5" id="KW-0597">Phosphoprotein</keyword>
<dbReference type="Gene3D" id="1.10.287.130">
    <property type="match status" value="1"/>
</dbReference>
<keyword evidence="7" id="KW-0547">Nucleotide-binding</keyword>
<feature type="transmembrane region" description="Helical" evidence="12">
    <location>
        <begin position="20"/>
        <end position="40"/>
    </location>
</feature>
<dbReference type="GO" id="GO:0030295">
    <property type="term" value="F:protein kinase activator activity"/>
    <property type="evidence" value="ECO:0007669"/>
    <property type="project" value="TreeGrafter"/>
</dbReference>
<keyword evidence="9" id="KW-0067">ATP-binding</keyword>
<evidence type="ECO:0000256" key="2">
    <source>
        <dbReference type="ARBA" id="ARBA00004236"/>
    </source>
</evidence>
<dbReference type="GO" id="GO:0007234">
    <property type="term" value="P:osmosensory signaling via phosphorelay pathway"/>
    <property type="evidence" value="ECO:0007669"/>
    <property type="project" value="TreeGrafter"/>
</dbReference>
<evidence type="ECO:0000256" key="11">
    <source>
        <dbReference type="ARBA" id="ARBA00023136"/>
    </source>
</evidence>
<dbReference type="InterPro" id="IPR005467">
    <property type="entry name" value="His_kinase_dom"/>
</dbReference>
<dbReference type="InterPro" id="IPR036890">
    <property type="entry name" value="HATPase_C_sf"/>
</dbReference>
<proteinExistence type="predicted"/>
<dbReference type="STRING" id="65393.PCC7424_5134"/>